<dbReference type="SUPFAM" id="SSF81383">
    <property type="entry name" value="F-box domain"/>
    <property type="match status" value="1"/>
</dbReference>
<dbReference type="EMBL" id="CAJNYT010001245">
    <property type="protein sequence ID" value="CAF3400843.1"/>
    <property type="molecule type" value="Genomic_DNA"/>
</dbReference>
<dbReference type="Proteomes" id="UP000663872">
    <property type="component" value="Unassembled WGS sequence"/>
</dbReference>
<reference evidence="3" key="1">
    <citation type="submission" date="2021-02" db="EMBL/GenBank/DDBJ databases">
        <authorList>
            <person name="Nowell W R."/>
        </authorList>
    </citation>
    <scope>NUCLEOTIDE SEQUENCE</scope>
</reference>
<dbReference type="InterPro" id="IPR036047">
    <property type="entry name" value="F-box-like_dom_sf"/>
</dbReference>
<dbReference type="InterPro" id="IPR032698">
    <property type="entry name" value="SirB1_N"/>
</dbReference>
<dbReference type="PROSITE" id="PS50181">
    <property type="entry name" value="FBOX"/>
    <property type="match status" value="1"/>
</dbReference>
<dbReference type="Gene3D" id="1.20.1280.50">
    <property type="match status" value="1"/>
</dbReference>
<evidence type="ECO:0000313" key="4">
    <source>
        <dbReference type="EMBL" id="CAF4750312.1"/>
    </source>
</evidence>
<dbReference type="Pfam" id="PF13369">
    <property type="entry name" value="Transglut_core2"/>
    <property type="match status" value="1"/>
</dbReference>
<feature type="domain" description="F-box" evidence="1">
    <location>
        <begin position="5"/>
        <end position="51"/>
    </location>
</feature>
<dbReference type="AlphaFoldDB" id="A0A820T7N7"/>
<dbReference type="EMBL" id="CAJOBR010000088">
    <property type="protein sequence ID" value="CAF4462538.1"/>
    <property type="molecule type" value="Genomic_DNA"/>
</dbReference>
<dbReference type="Pfam" id="PF12937">
    <property type="entry name" value="F-box-like"/>
    <property type="match status" value="1"/>
</dbReference>
<gene>
    <name evidence="2" type="ORF">GRG538_LOCUS9991</name>
    <name evidence="3" type="ORF">QYT958_LOCUS1544</name>
    <name evidence="4" type="ORF">TOA249_LOCUS20322</name>
</gene>
<accession>A0A820T7N7</accession>
<dbReference type="SMART" id="SM00256">
    <property type="entry name" value="FBOX"/>
    <property type="match status" value="1"/>
</dbReference>
<dbReference type="PANTHER" id="PTHR31350:SF27">
    <property type="entry name" value="HEMIMETHYLATED DNA-BINDING DOMAIN-CONTAINING PROTEIN"/>
    <property type="match status" value="1"/>
</dbReference>
<organism evidence="3 5">
    <name type="scientific">Rotaria socialis</name>
    <dbReference type="NCBI Taxonomy" id="392032"/>
    <lineage>
        <taxon>Eukaryota</taxon>
        <taxon>Metazoa</taxon>
        <taxon>Spiralia</taxon>
        <taxon>Gnathifera</taxon>
        <taxon>Rotifera</taxon>
        <taxon>Eurotatoria</taxon>
        <taxon>Bdelloidea</taxon>
        <taxon>Philodinida</taxon>
        <taxon>Philodinidae</taxon>
        <taxon>Rotaria</taxon>
    </lineage>
</organism>
<dbReference type="EMBL" id="CAJOBS010001657">
    <property type="protein sequence ID" value="CAF4750312.1"/>
    <property type="molecule type" value="Genomic_DNA"/>
</dbReference>
<dbReference type="Pfam" id="PF08755">
    <property type="entry name" value="YccV-like"/>
    <property type="match status" value="1"/>
</dbReference>
<dbReference type="InterPro" id="IPR011722">
    <property type="entry name" value="Hemimethylated_DNA-bd_dom"/>
</dbReference>
<proteinExistence type="predicted"/>
<dbReference type="SUPFAM" id="SSF141255">
    <property type="entry name" value="YccV-like"/>
    <property type="match status" value="1"/>
</dbReference>
<dbReference type="GO" id="GO:0003677">
    <property type="term" value="F:DNA binding"/>
    <property type="evidence" value="ECO:0007669"/>
    <property type="project" value="InterPro"/>
</dbReference>
<evidence type="ECO:0000313" key="3">
    <source>
        <dbReference type="EMBL" id="CAF4462538.1"/>
    </source>
</evidence>
<name>A0A820T7N7_9BILA</name>
<dbReference type="Gene3D" id="2.30.30.390">
    <property type="entry name" value="Hemimethylated DNA-binding domain"/>
    <property type="match status" value="1"/>
</dbReference>
<dbReference type="SMART" id="SM00992">
    <property type="entry name" value="YccV-like"/>
    <property type="match status" value="1"/>
</dbReference>
<dbReference type="PANTHER" id="PTHR31350">
    <property type="entry name" value="SI:DKEY-261L7.2"/>
    <property type="match status" value="1"/>
</dbReference>
<protein>
    <recommendedName>
        <fullName evidence="1">F-box domain-containing protein</fullName>
    </recommendedName>
</protein>
<evidence type="ECO:0000313" key="5">
    <source>
        <dbReference type="Proteomes" id="UP000663848"/>
    </source>
</evidence>
<dbReference type="NCBIfam" id="TIGR02097">
    <property type="entry name" value="yccV"/>
    <property type="match status" value="1"/>
</dbReference>
<evidence type="ECO:0000313" key="2">
    <source>
        <dbReference type="EMBL" id="CAF3400843.1"/>
    </source>
</evidence>
<evidence type="ECO:0000259" key="1">
    <source>
        <dbReference type="PROSITE" id="PS50181"/>
    </source>
</evidence>
<comment type="caution">
    <text evidence="3">The sequence shown here is derived from an EMBL/GenBank/DDBJ whole genome shotgun (WGS) entry which is preliminary data.</text>
</comment>
<dbReference type="Proteomes" id="UP000663838">
    <property type="component" value="Unassembled WGS sequence"/>
</dbReference>
<dbReference type="InterPro" id="IPR036623">
    <property type="entry name" value="Hemimethylated_DNA-bd_sf"/>
</dbReference>
<dbReference type="InterPro" id="IPR001810">
    <property type="entry name" value="F-box_dom"/>
</dbReference>
<dbReference type="Proteomes" id="UP000663848">
    <property type="component" value="Unassembled WGS sequence"/>
</dbReference>
<sequence>MSTMISAIETLPPELFRSIIAFLSPEDTSALAQTCHRMYIITRDDKIWQRYFLKRYTYTLSFPHYSNGEYLLSSALKTTEAVDGCTWQAYFAERSLQDKHIRSLLNEIITNRTNRISKADLISSKYGLLAFDVLKNYFSPTTDIFKQFNILITTATSRNLTREYYALDLARFISRNIGLTLLNEMKNQIEMPTEGKALINVLFIIQCFHPHGIFLSLNRLHSIGQRLINDRLFSSLTLHEKCQLIITTMKKENFLPASASNEYYDLENSFLFSTFNGKPTIPLTLVSIFCALADECGLVARPVGFPGEVMAQVEQPLDSSMPLIISVFDNKIMSLDDINERLANTIQTPLTYPLTITPMSDFVIRSARNMVHSIGRNTTSSLNSYGLYAAVSILKILGGDALPFAYDSMMNVLKEHFPMDIHFLEMLSSSMTNAFDELSQIRIQDANPLPIEEKRRKNSSPKFYVGQIFQHKQYNYWGLICGWDLSCAASAIWQVRMGIPTLVRGALQPFYHILADDFSRRYVAEDNINALAFTSIENKQDTHAIVEKLRSIDGIGKYFETVDIINARFIPNMELRSEYPDDFV</sequence>